<dbReference type="EMBL" id="CADCXU010008982">
    <property type="protein sequence ID" value="CAA9999586.1"/>
    <property type="molecule type" value="Genomic_DNA"/>
</dbReference>
<reference evidence="1 2" key="1">
    <citation type="submission" date="2020-02" db="EMBL/GenBank/DDBJ databases">
        <authorList>
            <person name="Ferguson B K."/>
        </authorList>
    </citation>
    <scope>NUCLEOTIDE SEQUENCE [LARGE SCALE GENOMIC DNA]</scope>
</reference>
<evidence type="ECO:0008006" key="3">
    <source>
        <dbReference type="Google" id="ProtNLM"/>
    </source>
</evidence>
<gene>
    <name evidence="1" type="ORF">NTEN_LOCUS5869</name>
</gene>
<organism evidence="1 2">
    <name type="scientific">Nesidiocoris tenuis</name>
    <dbReference type="NCBI Taxonomy" id="355587"/>
    <lineage>
        <taxon>Eukaryota</taxon>
        <taxon>Metazoa</taxon>
        <taxon>Ecdysozoa</taxon>
        <taxon>Arthropoda</taxon>
        <taxon>Hexapoda</taxon>
        <taxon>Insecta</taxon>
        <taxon>Pterygota</taxon>
        <taxon>Neoptera</taxon>
        <taxon>Paraneoptera</taxon>
        <taxon>Hemiptera</taxon>
        <taxon>Heteroptera</taxon>
        <taxon>Panheteroptera</taxon>
        <taxon>Cimicomorpha</taxon>
        <taxon>Miridae</taxon>
        <taxon>Dicyphina</taxon>
        <taxon>Nesidiocoris</taxon>
    </lineage>
</organism>
<dbReference type="SUPFAM" id="SSF55811">
    <property type="entry name" value="Nudix"/>
    <property type="match status" value="1"/>
</dbReference>
<feature type="non-terminal residue" evidence="1">
    <location>
        <position position="52"/>
    </location>
</feature>
<keyword evidence="2" id="KW-1185">Reference proteome</keyword>
<accession>A0A6H5GB33</accession>
<evidence type="ECO:0000313" key="2">
    <source>
        <dbReference type="Proteomes" id="UP000479000"/>
    </source>
</evidence>
<dbReference type="InterPro" id="IPR015797">
    <property type="entry name" value="NUDIX_hydrolase-like_dom_sf"/>
</dbReference>
<name>A0A6H5GB33_9HEMI</name>
<dbReference type="AlphaFoldDB" id="A0A6H5GB33"/>
<evidence type="ECO:0000313" key="1">
    <source>
        <dbReference type="EMBL" id="CAA9999586.1"/>
    </source>
</evidence>
<proteinExistence type="predicted"/>
<protein>
    <recommendedName>
        <fullName evidence="3">Nudix hydrolase domain-containing protein</fullName>
    </recommendedName>
</protein>
<sequence>MRFLRCSFVLIKKDDKFLFAKNNDESDFNHEKWTPLGGVVQANEDLTTRATV</sequence>
<dbReference type="Proteomes" id="UP000479000">
    <property type="component" value="Unassembled WGS sequence"/>
</dbReference>
<dbReference type="Gene3D" id="3.90.79.10">
    <property type="entry name" value="Nucleoside Triphosphate Pyrophosphohydrolase"/>
    <property type="match status" value="1"/>
</dbReference>